<dbReference type="Proteomes" id="UP000233417">
    <property type="component" value="Unassembled WGS sequence"/>
</dbReference>
<evidence type="ECO:0000256" key="1">
    <source>
        <dbReference type="SAM" id="MobiDB-lite"/>
    </source>
</evidence>
<reference evidence="2 3" key="1">
    <citation type="journal article" date="2017" name="ISME J.">
        <title>Potential for microbial H2 and metal transformations associated with novel bacteria and archaea in deep terrestrial subsurface sediments.</title>
        <authorList>
            <person name="Hernsdorf A.W."/>
            <person name="Amano Y."/>
            <person name="Miyakawa K."/>
            <person name="Ise K."/>
            <person name="Suzuki Y."/>
            <person name="Anantharaman K."/>
            <person name="Probst A."/>
            <person name="Burstein D."/>
            <person name="Thomas B.C."/>
            <person name="Banfield J.F."/>
        </authorList>
    </citation>
    <scope>NUCLEOTIDE SEQUENCE [LARGE SCALE GENOMIC DNA]</scope>
    <source>
        <strain evidence="2">HGW-Dojkabacteria-1</strain>
    </source>
</reference>
<proteinExistence type="predicted"/>
<name>A0A2N2F3H5_9BACT</name>
<evidence type="ECO:0000313" key="3">
    <source>
        <dbReference type="Proteomes" id="UP000233417"/>
    </source>
</evidence>
<accession>A0A2N2F3H5</accession>
<organism evidence="2 3">
    <name type="scientific">Candidatus Dojkabacteria bacterium HGW-Dojkabacteria-1</name>
    <dbReference type="NCBI Taxonomy" id="2013761"/>
    <lineage>
        <taxon>Bacteria</taxon>
        <taxon>Candidatus Dojkabacteria</taxon>
    </lineage>
</organism>
<gene>
    <name evidence="2" type="ORF">CVU76_01690</name>
</gene>
<evidence type="ECO:0000313" key="2">
    <source>
        <dbReference type="EMBL" id="PKN02728.1"/>
    </source>
</evidence>
<feature type="region of interest" description="Disordered" evidence="1">
    <location>
        <begin position="1"/>
        <end position="20"/>
    </location>
</feature>
<comment type="caution">
    <text evidence="2">The sequence shown here is derived from an EMBL/GenBank/DDBJ whole genome shotgun (WGS) entry which is preliminary data.</text>
</comment>
<sequence length="75" mass="8566">MDFEEKDIQNGPNDEVNKDEMLDNSTYWLDIDPETGKPDLSSVRGVTDFIDQNGNHYELNEDGEYVLTVPGQKDD</sequence>
<protein>
    <submittedName>
        <fullName evidence="2">Uncharacterized protein</fullName>
    </submittedName>
</protein>
<dbReference type="EMBL" id="PHAO01000001">
    <property type="protein sequence ID" value="PKN02728.1"/>
    <property type="molecule type" value="Genomic_DNA"/>
</dbReference>
<dbReference type="AlphaFoldDB" id="A0A2N2F3H5"/>